<dbReference type="Proteomes" id="UP000094342">
    <property type="component" value="Unassembled WGS sequence"/>
</dbReference>
<reference evidence="2" key="1">
    <citation type="submission" date="2016-05" db="EMBL/GenBank/DDBJ databases">
        <authorList>
            <person name="Li Y."/>
        </authorList>
    </citation>
    <scope>NUCLEOTIDE SEQUENCE [LARGE SCALE GENOMIC DNA]</scope>
    <source>
        <strain evidence="2">YIC4027</strain>
    </source>
</reference>
<evidence type="ECO:0000313" key="2">
    <source>
        <dbReference type="Proteomes" id="UP000094342"/>
    </source>
</evidence>
<dbReference type="EMBL" id="LYBW01000063">
    <property type="protein sequence ID" value="ODR88802.1"/>
    <property type="molecule type" value="Genomic_DNA"/>
</dbReference>
<sequence length="87" mass="9282">MDGELVDVEQGQSRVAEAPNRIGSFGMGPCIAAAVLNHTQCRARLCHGPGWSVNSELLDGMLADDRRASDGHDDITLWLVGACKTFA</sequence>
<dbReference type="RefSeq" id="WP_069460877.1">
    <property type="nucleotide sequence ID" value="NZ_CP034911.1"/>
</dbReference>
<keyword evidence="2" id="KW-1185">Reference proteome</keyword>
<gene>
    <name evidence="1" type="ORF">A8M32_23690</name>
</gene>
<proteinExistence type="predicted"/>
<evidence type="ECO:0000313" key="1">
    <source>
        <dbReference type="EMBL" id="ODR88802.1"/>
    </source>
</evidence>
<dbReference type="STRING" id="1752398.A8M32_23690"/>
<name>A0A1E3V581_9HYPH</name>
<accession>A0A1E3V581</accession>
<organism evidence="1 2">
    <name type="scientific">Sinorhizobium alkalisoli</name>
    <dbReference type="NCBI Taxonomy" id="1752398"/>
    <lineage>
        <taxon>Bacteria</taxon>
        <taxon>Pseudomonadati</taxon>
        <taxon>Pseudomonadota</taxon>
        <taxon>Alphaproteobacteria</taxon>
        <taxon>Hyphomicrobiales</taxon>
        <taxon>Rhizobiaceae</taxon>
        <taxon>Sinorhizobium/Ensifer group</taxon>
        <taxon>Sinorhizobium</taxon>
    </lineage>
</organism>
<protein>
    <submittedName>
        <fullName evidence="1">Uncharacterized protein</fullName>
    </submittedName>
</protein>
<dbReference type="AlphaFoldDB" id="A0A1E3V581"/>
<comment type="caution">
    <text evidence="1">The sequence shown here is derived from an EMBL/GenBank/DDBJ whole genome shotgun (WGS) entry which is preliminary data.</text>
</comment>